<accession>A0ABS7CJ47</accession>
<gene>
    <name evidence="1" type="ORF">K0U00_43705</name>
</gene>
<name>A0ABS7CJ47_9BACL</name>
<dbReference type="InterPro" id="IPR001036">
    <property type="entry name" value="Acrflvin-R"/>
</dbReference>
<evidence type="ECO:0000313" key="1">
    <source>
        <dbReference type="EMBL" id="MBW7460984.1"/>
    </source>
</evidence>
<dbReference type="Pfam" id="PF00873">
    <property type="entry name" value="ACR_tran"/>
    <property type="match status" value="1"/>
</dbReference>
<dbReference type="SUPFAM" id="SSF82693">
    <property type="entry name" value="Multidrug efflux transporter AcrB pore domain, PN1, PN2, PC1 and PC2 subdomains"/>
    <property type="match status" value="1"/>
</dbReference>
<keyword evidence="2" id="KW-1185">Reference proteome</keyword>
<organism evidence="1 2">
    <name type="scientific">Paenibacillus sepulcri</name>
    <dbReference type="NCBI Taxonomy" id="359917"/>
    <lineage>
        <taxon>Bacteria</taxon>
        <taxon>Bacillati</taxon>
        <taxon>Bacillota</taxon>
        <taxon>Bacilli</taxon>
        <taxon>Bacillales</taxon>
        <taxon>Paenibacillaceae</taxon>
        <taxon>Paenibacillus</taxon>
    </lineage>
</organism>
<dbReference type="PANTHER" id="PTHR32063:SF0">
    <property type="entry name" value="SWARMING MOTILITY PROTEIN SWRC"/>
    <property type="match status" value="1"/>
</dbReference>
<dbReference type="PANTHER" id="PTHR32063">
    <property type="match status" value="1"/>
</dbReference>
<proteinExistence type="predicted"/>
<dbReference type="EMBL" id="JAHZIK010002601">
    <property type="protein sequence ID" value="MBW7460984.1"/>
    <property type="molecule type" value="Genomic_DNA"/>
</dbReference>
<evidence type="ECO:0000313" key="2">
    <source>
        <dbReference type="Proteomes" id="UP001519887"/>
    </source>
</evidence>
<comment type="caution">
    <text evidence="1">The sequence shown here is derived from an EMBL/GenBank/DDBJ whole genome shotgun (WGS) entry which is preliminary data.</text>
</comment>
<sequence>MSGLTRISLKNSVAVVILCILVLGYGLYSATQIKQQTFPDLEFPAVFVQVVQPGVSTEEIESGVTNPVEDSLKNIKGYDSITSTSSENAASIVIQFPFGSDMDKLSGEIESALSKVKLPDKAALTVQRLSAGAQPIYQAAVFTEGAQSQALSEKLQSEIVPQLQKLDGVS</sequence>
<protein>
    <submittedName>
        <fullName evidence="1">Efflux RND transporter permease subunit</fullName>
    </submittedName>
</protein>
<dbReference type="Gene3D" id="3.30.70.1430">
    <property type="entry name" value="Multidrug efflux transporter AcrB pore domain"/>
    <property type="match status" value="1"/>
</dbReference>
<reference evidence="1 2" key="1">
    <citation type="submission" date="2021-07" db="EMBL/GenBank/DDBJ databases">
        <title>Paenibacillus radiodurans sp. nov., isolated from the southeastern edge of Tengger Desert.</title>
        <authorList>
            <person name="Zhang G."/>
        </authorList>
    </citation>
    <scope>NUCLEOTIDE SEQUENCE [LARGE SCALE GENOMIC DNA]</scope>
    <source>
        <strain evidence="1 2">CCM 7311</strain>
    </source>
</reference>
<dbReference type="Proteomes" id="UP001519887">
    <property type="component" value="Unassembled WGS sequence"/>
</dbReference>
<feature type="non-terminal residue" evidence="1">
    <location>
        <position position="170"/>
    </location>
</feature>